<dbReference type="Gene3D" id="3.40.190.80">
    <property type="match status" value="1"/>
</dbReference>
<dbReference type="InterPro" id="IPR033942">
    <property type="entry name" value="IMPase"/>
</dbReference>
<dbReference type="EC" id="3.1.3.25" evidence="6"/>
<proteinExistence type="inferred from homology"/>
<evidence type="ECO:0000313" key="7">
    <source>
        <dbReference type="EMBL" id="MFD2276672.1"/>
    </source>
</evidence>
<comment type="catalytic activity">
    <reaction evidence="1 6">
        <text>a myo-inositol phosphate + H2O = myo-inositol + phosphate</text>
        <dbReference type="Rhea" id="RHEA:24056"/>
        <dbReference type="ChEBI" id="CHEBI:15377"/>
        <dbReference type="ChEBI" id="CHEBI:17268"/>
        <dbReference type="ChEBI" id="CHEBI:43474"/>
        <dbReference type="ChEBI" id="CHEBI:84139"/>
        <dbReference type="EC" id="3.1.3.25"/>
    </reaction>
</comment>
<comment type="caution">
    <text evidence="7">The sequence shown here is derived from an EMBL/GenBank/DDBJ whole genome shotgun (WGS) entry which is preliminary data.</text>
</comment>
<dbReference type="Proteomes" id="UP001597297">
    <property type="component" value="Unassembled WGS sequence"/>
</dbReference>
<dbReference type="EMBL" id="JBHUJC010000026">
    <property type="protein sequence ID" value="MFD2276672.1"/>
    <property type="molecule type" value="Genomic_DNA"/>
</dbReference>
<gene>
    <name evidence="7" type="ORF">ACFSQZ_09355</name>
</gene>
<name>A0ABW5E2W7_9BACT</name>
<protein>
    <recommendedName>
        <fullName evidence="6">Inositol-1-monophosphatase</fullName>
        <ecNumber evidence="6">3.1.3.25</ecNumber>
    </recommendedName>
</protein>
<evidence type="ECO:0000256" key="1">
    <source>
        <dbReference type="ARBA" id="ARBA00001033"/>
    </source>
</evidence>
<comment type="cofactor">
    <cofactor evidence="2 6">
        <name>Mg(2+)</name>
        <dbReference type="ChEBI" id="CHEBI:18420"/>
    </cofactor>
</comment>
<dbReference type="SUPFAM" id="SSF56655">
    <property type="entry name" value="Carbohydrate phosphatase"/>
    <property type="match status" value="1"/>
</dbReference>
<comment type="similarity">
    <text evidence="6">Belongs to the inositol monophosphatase superfamily.</text>
</comment>
<evidence type="ECO:0000256" key="4">
    <source>
        <dbReference type="ARBA" id="ARBA00022801"/>
    </source>
</evidence>
<sequence>MKEHFVSILPNCLEIVERAAAFQLQHFRSMPAGTDDQKAAREMVSFVDVETEKILLDGLLPLVEGAGFFGEESGKTGSQDLVWIVDPLDGTTNFLSGLDHFSISIALVENGQPIFGIVHKPMTKETWTCVKGQGLHYNTEPVETVSQTLTAKDALFVTGFPYRSQDIAKNFFACADEVLITGRGIRRTGSAALDVCNVSCGWYQGFWESDLQPYDIAAGMLFMQENGCIVTNIDGEPYNMFEDRIMVAGLPKVHSTLREIVAKHYA</sequence>
<evidence type="ECO:0000256" key="3">
    <source>
        <dbReference type="ARBA" id="ARBA00022723"/>
    </source>
</evidence>
<keyword evidence="4 6" id="KW-0378">Hydrolase</keyword>
<evidence type="ECO:0000256" key="6">
    <source>
        <dbReference type="RuleBase" id="RU364068"/>
    </source>
</evidence>
<evidence type="ECO:0000256" key="5">
    <source>
        <dbReference type="ARBA" id="ARBA00022842"/>
    </source>
</evidence>
<keyword evidence="3 6" id="KW-0479">Metal-binding</keyword>
<dbReference type="PROSITE" id="PS00629">
    <property type="entry name" value="IMP_1"/>
    <property type="match status" value="1"/>
</dbReference>
<dbReference type="PRINTS" id="PR00377">
    <property type="entry name" value="IMPHPHTASES"/>
</dbReference>
<dbReference type="InterPro" id="IPR020583">
    <property type="entry name" value="Inositol_monoP_metal-BS"/>
</dbReference>
<dbReference type="InterPro" id="IPR022337">
    <property type="entry name" value="Inositol_monophosphatase_SuhB"/>
</dbReference>
<dbReference type="PANTHER" id="PTHR20854">
    <property type="entry name" value="INOSITOL MONOPHOSPHATASE"/>
    <property type="match status" value="1"/>
</dbReference>
<dbReference type="Gene3D" id="3.30.540.10">
    <property type="entry name" value="Fructose-1,6-Bisphosphatase, subunit A, domain 1"/>
    <property type="match status" value="1"/>
</dbReference>
<keyword evidence="5 6" id="KW-0460">Magnesium</keyword>
<organism evidence="7 8">
    <name type="scientific">Rubritalea spongiae</name>
    <dbReference type="NCBI Taxonomy" id="430797"/>
    <lineage>
        <taxon>Bacteria</taxon>
        <taxon>Pseudomonadati</taxon>
        <taxon>Verrucomicrobiota</taxon>
        <taxon>Verrucomicrobiia</taxon>
        <taxon>Verrucomicrobiales</taxon>
        <taxon>Rubritaleaceae</taxon>
        <taxon>Rubritalea</taxon>
    </lineage>
</organism>
<reference evidence="8" key="1">
    <citation type="journal article" date="2019" name="Int. J. Syst. Evol. Microbiol.">
        <title>The Global Catalogue of Microorganisms (GCM) 10K type strain sequencing project: providing services to taxonomists for standard genome sequencing and annotation.</title>
        <authorList>
            <consortium name="The Broad Institute Genomics Platform"/>
            <consortium name="The Broad Institute Genome Sequencing Center for Infectious Disease"/>
            <person name="Wu L."/>
            <person name="Ma J."/>
        </authorList>
    </citation>
    <scope>NUCLEOTIDE SEQUENCE [LARGE SCALE GENOMIC DNA]</scope>
    <source>
        <strain evidence="8">JCM 16545</strain>
    </source>
</reference>
<dbReference type="CDD" id="cd01639">
    <property type="entry name" value="IMPase"/>
    <property type="match status" value="1"/>
</dbReference>
<keyword evidence="8" id="KW-1185">Reference proteome</keyword>
<evidence type="ECO:0000313" key="8">
    <source>
        <dbReference type="Proteomes" id="UP001597297"/>
    </source>
</evidence>
<dbReference type="Pfam" id="PF00459">
    <property type="entry name" value="Inositol_P"/>
    <property type="match status" value="1"/>
</dbReference>
<accession>A0ABW5E2W7</accession>
<evidence type="ECO:0000256" key="2">
    <source>
        <dbReference type="ARBA" id="ARBA00001946"/>
    </source>
</evidence>
<dbReference type="InterPro" id="IPR000760">
    <property type="entry name" value="Inositol_monophosphatase-like"/>
</dbReference>
<dbReference type="RefSeq" id="WP_377094622.1">
    <property type="nucleotide sequence ID" value="NZ_JBHSJM010000001.1"/>
</dbReference>
<dbReference type="PANTHER" id="PTHR20854:SF4">
    <property type="entry name" value="INOSITOL-1-MONOPHOSPHATASE-RELATED"/>
    <property type="match status" value="1"/>
</dbReference>
<dbReference type="PRINTS" id="PR01959">
    <property type="entry name" value="SBIMPHPHTASE"/>
</dbReference>